<comment type="caution">
    <text evidence="1">The sequence shown here is derived from an EMBL/GenBank/DDBJ whole genome shotgun (WGS) entry which is preliminary data.</text>
</comment>
<proteinExistence type="predicted"/>
<reference evidence="1" key="1">
    <citation type="submission" date="2020-04" db="EMBL/GenBank/DDBJ databases">
        <authorList>
            <person name="Broberg M."/>
        </authorList>
    </citation>
    <scope>NUCLEOTIDE SEQUENCE</scope>
</reference>
<protein>
    <submittedName>
        <fullName evidence="1">Uncharacterized protein</fullName>
    </submittedName>
</protein>
<reference evidence="1" key="2">
    <citation type="submission" date="2021-10" db="EMBL/GenBank/DDBJ databases">
        <authorList>
            <person name="Piombo E."/>
        </authorList>
    </citation>
    <scope>NUCLEOTIDE SEQUENCE</scope>
</reference>
<sequence length="324" mass="35409">MRCSGLMLLFEPLYLAYLMTTRSPFPLVQPLPSIAQRLEPEANRVVVSTNAADQRQQIIEYNALVIATGSSCKDDMPFKNLSNTESTKQGMQSLRERIATARSLVVAGAGLTGVELAGELGQEYGPSASKDTVVGELTQLKLKVMTNTRVVDVSTAPAGKQSLVLQRTDKVTDNAATIRTPKADLYIPAFSVRPNITFVPEEMLDFDGRVKIDRTTLQATRYANIFAFGDAANAQTATSKHADAQVRCLAPAMQHWLAGRPIPPNKADDTFVFAVTMGPNRGTGQLGSWRLWAWIIRGTIAKHLGTDYAPEIVAGNRTITQTRW</sequence>
<keyword evidence="2" id="KW-1185">Reference proteome</keyword>
<evidence type="ECO:0000313" key="2">
    <source>
        <dbReference type="Proteomes" id="UP000836387"/>
    </source>
</evidence>
<organism evidence="1 2">
    <name type="scientific">Clonostachys rosea f. rosea IK726</name>
    <dbReference type="NCBI Taxonomy" id="1349383"/>
    <lineage>
        <taxon>Eukaryota</taxon>
        <taxon>Fungi</taxon>
        <taxon>Dikarya</taxon>
        <taxon>Ascomycota</taxon>
        <taxon>Pezizomycotina</taxon>
        <taxon>Sordariomycetes</taxon>
        <taxon>Hypocreomycetidae</taxon>
        <taxon>Hypocreales</taxon>
        <taxon>Bionectriaceae</taxon>
        <taxon>Clonostachys</taxon>
    </lineage>
</organism>
<gene>
    <name evidence="1" type="ORF">CRV2_00009456</name>
</gene>
<dbReference type="Proteomes" id="UP000836387">
    <property type="component" value="Unassembled WGS sequence"/>
</dbReference>
<name>A0ACA9TNI8_BIOOC</name>
<dbReference type="EMBL" id="CADEHS020000006">
    <property type="protein sequence ID" value="CAG9942521.1"/>
    <property type="molecule type" value="Genomic_DNA"/>
</dbReference>
<accession>A0ACA9TNI8</accession>
<evidence type="ECO:0000313" key="1">
    <source>
        <dbReference type="EMBL" id="CAG9942521.1"/>
    </source>
</evidence>